<dbReference type="AlphaFoldDB" id="L1JMZ9"/>
<feature type="chain" id="PRO_5008771547" description="peptidylprolyl isomerase" evidence="2">
    <location>
        <begin position="22"/>
        <end position="221"/>
    </location>
</feature>
<dbReference type="HOGENOM" id="CLU_089785_0_0_1"/>
<dbReference type="Pfam" id="PF00254">
    <property type="entry name" value="FKBP_C"/>
    <property type="match status" value="1"/>
</dbReference>
<dbReference type="InterPro" id="IPR046357">
    <property type="entry name" value="PPIase_dom_sf"/>
</dbReference>
<keyword evidence="1 4" id="KW-0413">Isomerase</keyword>
<feature type="domain" description="PPIase FKBP-type" evidence="3">
    <location>
        <begin position="100"/>
        <end position="191"/>
    </location>
</feature>
<reference evidence="5" key="3">
    <citation type="submission" date="2016-03" db="UniProtKB">
        <authorList>
            <consortium name="EnsemblProtists"/>
        </authorList>
    </citation>
    <scope>IDENTIFICATION</scope>
</reference>
<dbReference type="EMBL" id="JH992982">
    <property type="protein sequence ID" value="EKX49453.1"/>
    <property type="molecule type" value="Genomic_DNA"/>
</dbReference>
<evidence type="ECO:0000313" key="6">
    <source>
        <dbReference type="Proteomes" id="UP000011087"/>
    </source>
</evidence>
<dbReference type="OMA" id="QPFTEME"/>
<dbReference type="PaxDb" id="55529-EKX49453"/>
<dbReference type="PROSITE" id="PS50059">
    <property type="entry name" value="FKBP_PPIASE"/>
    <property type="match status" value="1"/>
</dbReference>
<feature type="signal peptide" evidence="2">
    <location>
        <begin position="1"/>
        <end position="21"/>
    </location>
</feature>
<dbReference type="GO" id="GO:0003755">
    <property type="term" value="F:peptidyl-prolyl cis-trans isomerase activity"/>
    <property type="evidence" value="ECO:0007669"/>
    <property type="project" value="UniProtKB-KW"/>
</dbReference>
<reference evidence="6" key="2">
    <citation type="submission" date="2012-11" db="EMBL/GenBank/DDBJ databases">
        <authorList>
            <person name="Kuo A."/>
            <person name="Curtis B.A."/>
            <person name="Tanifuji G."/>
            <person name="Burki F."/>
            <person name="Gruber A."/>
            <person name="Irimia M."/>
            <person name="Maruyama S."/>
            <person name="Arias M.C."/>
            <person name="Ball S.G."/>
            <person name="Gile G.H."/>
            <person name="Hirakawa Y."/>
            <person name="Hopkins J.F."/>
            <person name="Rensing S.A."/>
            <person name="Schmutz J."/>
            <person name="Symeonidi A."/>
            <person name="Elias M."/>
            <person name="Eveleigh R.J."/>
            <person name="Herman E.K."/>
            <person name="Klute M.J."/>
            <person name="Nakayama T."/>
            <person name="Obornik M."/>
            <person name="Reyes-Prieto A."/>
            <person name="Armbrust E.V."/>
            <person name="Aves S.J."/>
            <person name="Beiko R.G."/>
            <person name="Coutinho P."/>
            <person name="Dacks J.B."/>
            <person name="Durnford D.G."/>
            <person name="Fast N.M."/>
            <person name="Green B.R."/>
            <person name="Grisdale C."/>
            <person name="Hempe F."/>
            <person name="Henrissat B."/>
            <person name="Hoppner M.P."/>
            <person name="Ishida K.-I."/>
            <person name="Kim E."/>
            <person name="Koreny L."/>
            <person name="Kroth P.G."/>
            <person name="Liu Y."/>
            <person name="Malik S.-B."/>
            <person name="Maier U.G."/>
            <person name="McRose D."/>
            <person name="Mock T."/>
            <person name="Neilson J.A."/>
            <person name="Onodera N.T."/>
            <person name="Poole A.M."/>
            <person name="Pritham E.J."/>
            <person name="Richards T.A."/>
            <person name="Rocap G."/>
            <person name="Roy S.W."/>
            <person name="Sarai C."/>
            <person name="Schaack S."/>
            <person name="Shirato S."/>
            <person name="Slamovits C.H."/>
            <person name="Spencer D.F."/>
            <person name="Suzuki S."/>
            <person name="Worden A.Z."/>
            <person name="Zauner S."/>
            <person name="Barry K."/>
            <person name="Bell C."/>
            <person name="Bharti A.K."/>
            <person name="Crow J.A."/>
            <person name="Grimwood J."/>
            <person name="Kramer R."/>
            <person name="Lindquist E."/>
            <person name="Lucas S."/>
            <person name="Salamov A."/>
            <person name="McFadden G.I."/>
            <person name="Lane C.E."/>
            <person name="Keeling P.J."/>
            <person name="Gray M.W."/>
            <person name="Grigoriev I.V."/>
            <person name="Archibald J.M."/>
        </authorList>
    </citation>
    <scope>NUCLEOTIDE SEQUENCE</scope>
    <source>
        <strain evidence="6">CCMP2712</strain>
    </source>
</reference>
<dbReference type="GeneID" id="17305915"/>
<dbReference type="EC" id="5.2.1.8" evidence="1"/>
<dbReference type="eggNOG" id="KOG0552">
    <property type="taxonomic scope" value="Eukaryota"/>
</dbReference>
<evidence type="ECO:0000259" key="3">
    <source>
        <dbReference type="PROSITE" id="PS50059"/>
    </source>
</evidence>
<dbReference type="PANTHER" id="PTHR47860:SF1">
    <property type="entry name" value="PEPTIDYL-PROLYL CIS-TRANS ISOMERASE FKBP17-1, CHLOROPLASTIC"/>
    <property type="match status" value="1"/>
</dbReference>
<evidence type="ECO:0000313" key="4">
    <source>
        <dbReference type="EMBL" id="EKX49453.1"/>
    </source>
</evidence>
<evidence type="ECO:0000256" key="1">
    <source>
        <dbReference type="PROSITE-ProRule" id="PRU00277"/>
    </source>
</evidence>
<dbReference type="SUPFAM" id="SSF54534">
    <property type="entry name" value="FKBP-like"/>
    <property type="match status" value="1"/>
</dbReference>
<accession>L1JMZ9</accession>
<dbReference type="KEGG" id="gtt:GUITHDRAFT_85797"/>
<keyword evidence="6" id="KW-1185">Reference proteome</keyword>
<dbReference type="RefSeq" id="XP_005836433.1">
    <property type="nucleotide sequence ID" value="XM_005836376.1"/>
</dbReference>
<dbReference type="STRING" id="905079.L1JMZ9"/>
<dbReference type="InterPro" id="IPR001179">
    <property type="entry name" value="PPIase_FKBP_dom"/>
</dbReference>
<dbReference type="Proteomes" id="UP000011087">
    <property type="component" value="Unassembled WGS sequence"/>
</dbReference>
<dbReference type="Gene3D" id="3.10.50.40">
    <property type="match status" value="1"/>
</dbReference>
<dbReference type="OrthoDB" id="77911at2759"/>
<protein>
    <recommendedName>
        <fullName evidence="1">peptidylprolyl isomerase</fullName>
        <ecNumber evidence="1">5.2.1.8</ecNumber>
    </recommendedName>
</protein>
<name>L1JMZ9_GUITC</name>
<keyword evidence="2" id="KW-0732">Signal</keyword>
<reference evidence="4 6" key="1">
    <citation type="journal article" date="2012" name="Nature">
        <title>Algal genomes reveal evolutionary mosaicism and the fate of nucleomorphs.</title>
        <authorList>
            <consortium name="DOE Joint Genome Institute"/>
            <person name="Curtis B.A."/>
            <person name="Tanifuji G."/>
            <person name="Burki F."/>
            <person name="Gruber A."/>
            <person name="Irimia M."/>
            <person name="Maruyama S."/>
            <person name="Arias M.C."/>
            <person name="Ball S.G."/>
            <person name="Gile G.H."/>
            <person name="Hirakawa Y."/>
            <person name="Hopkins J.F."/>
            <person name="Kuo A."/>
            <person name="Rensing S.A."/>
            <person name="Schmutz J."/>
            <person name="Symeonidi A."/>
            <person name="Elias M."/>
            <person name="Eveleigh R.J."/>
            <person name="Herman E.K."/>
            <person name="Klute M.J."/>
            <person name="Nakayama T."/>
            <person name="Obornik M."/>
            <person name="Reyes-Prieto A."/>
            <person name="Armbrust E.V."/>
            <person name="Aves S.J."/>
            <person name="Beiko R.G."/>
            <person name="Coutinho P."/>
            <person name="Dacks J.B."/>
            <person name="Durnford D.G."/>
            <person name="Fast N.M."/>
            <person name="Green B.R."/>
            <person name="Grisdale C.J."/>
            <person name="Hempel F."/>
            <person name="Henrissat B."/>
            <person name="Hoppner M.P."/>
            <person name="Ishida K."/>
            <person name="Kim E."/>
            <person name="Koreny L."/>
            <person name="Kroth P.G."/>
            <person name="Liu Y."/>
            <person name="Malik S.B."/>
            <person name="Maier U.G."/>
            <person name="McRose D."/>
            <person name="Mock T."/>
            <person name="Neilson J.A."/>
            <person name="Onodera N.T."/>
            <person name="Poole A.M."/>
            <person name="Pritham E.J."/>
            <person name="Richards T.A."/>
            <person name="Rocap G."/>
            <person name="Roy S.W."/>
            <person name="Sarai C."/>
            <person name="Schaack S."/>
            <person name="Shirato S."/>
            <person name="Slamovits C.H."/>
            <person name="Spencer D.F."/>
            <person name="Suzuki S."/>
            <person name="Worden A.Z."/>
            <person name="Zauner S."/>
            <person name="Barry K."/>
            <person name="Bell C."/>
            <person name="Bharti A.K."/>
            <person name="Crow J.A."/>
            <person name="Grimwood J."/>
            <person name="Kramer R."/>
            <person name="Lindquist E."/>
            <person name="Lucas S."/>
            <person name="Salamov A."/>
            <person name="McFadden G.I."/>
            <person name="Lane C.E."/>
            <person name="Keeling P.J."/>
            <person name="Gray M.W."/>
            <person name="Grigoriev I.V."/>
            <person name="Archibald J.M."/>
        </authorList>
    </citation>
    <scope>NUCLEOTIDE SEQUENCE</scope>
    <source>
        <strain evidence="4 6">CCMP2712</strain>
    </source>
</reference>
<sequence>MRTALSLSVVFLLSLLPPCASWNVACTGRMCAEHGRRDIAKVSRREVITAAKLVAPSLHLLITREAAAADQNQLSTFQTSGTGLKFVDIRAGSGEEVKVGDKVSFHYIGRLAGRQGKPFEDTYSDEPVRVELGKTRVIKGLEEGLLGMREGGKRRLLIPSSLGYHNKSEEPIPRSFGNRQRLYSTVLNKIRTERERKALGQDIAGVVLMDVEVTRVRSGQM</sequence>
<proteinExistence type="predicted"/>
<gene>
    <name evidence="4" type="ORF">GUITHDRAFT_85797</name>
</gene>
<dbReference type="EnsemblProtists" id="EKX49453">
    <property type="protein sequence ID" value="EKX49453"/>
    <property type="gene ID" value="GUITHDRAFT_85797"/>
</dbReference>
<dbReference type="PANTHER" id="PTHR47860">
    <property type="entry name" value="PEPTIDYL-PROLYL CIS-TRANS ISOMERASE FKBP17-1, CHLOROPLASTIC"/>
    <property type="match status" value="1"/>
</dbReference>
<evidence type="ECO:0000256" key="2">
    <source>
        <dbReference type="SAM" id="SignalP"/>
    </source>
</evidence>
<keyword evidence="1" id="KW-0697">Rotamase</keyword>
<comment type="catalytic activity">
    <reaction evidence="1">
        <text>[protein]-peptidylproline (omega=180) = [protein]-peptidylproline (omega=0)</text>
        <dbReference type="Rhea" id="RHEA:16237"/>
        <dbReference type="Rhea" id="RHEA-COMP:10747"/>
        <dbReference type="Rhea" id="RHEA-COMP:10748"/>
        <dbReference type="ChEBI" id="CHEBI:83833"/>
        <dbReference type="ChEBI" id="CHEBI:83834"/>
        <dbReference type="EC" id="5.2.1.8"/>
    </reaction>
</comment>
<organism evidence="4">
    <name type="scientific">Guillardia theta (strain CCMP2712)</name>
    <name type="common">Cryptophyte</name>
    <dbReference type="NCBI Taxonomy" id="905079"/>
    <lineage>
        <taxon>Eukaryota</taxon>
        <taxon>Cryptophyceae</taxon>
        <taxon>Pyrenomonadales</taxon>
        <taxon>Geminigeraceae</taxon>
        <taxon>Guillardia</taxon>
    </lineage>
</organism>
<dbReference type="InterPro" id="IPR044197">
    <property type="entry name" value="FKBP17-1-like"/>
</dbReference>
<evidence type="ECO:0000313" key="5">
    <source>
        <dbReference type="EnsemblProtists" id="EKX49453"/>
    </source>
</evidence>